<evidence type="ECO:0000313" key="2">
    <source>
        <dbReference type="Proteomes" id="UP001606303"/>
    </source>
</evidence>
<organism evidence="1 2">
    <name type="scientific">Pelomonas baiyunensis</name>
    <dbReference type="NCBI Taxonomy" id="3299026"/>
    <lineage>
        <taxon>Bacteria</taxon>
        <taxon>Pseudomonadati</taxon>
        <taxon>Pseudomonadota</taxon>
        <taxon>Betaproteobacteria</taxon>
        <taxon>Burkholderiales</taxon>
        <taxon>Sphaerotilaceae</taxon>
        <taxon>Roseateles</taxon>
    </lineage>
</organism>
<reference evidence="1 2" key="1">
    <citation type="submission" date="2024-08" db="EMBL/GenBank/DDBJ databases">
        <authorList>
            <person name="Lu H."/>
        </authorList>
    </citation>
    <scope>NUCLEOTIDE SEQUENCE [LARGE SCALE GENOMIC DNA]</scope>
    <source>
        <strain evidence="1 2">BYS87W</strain>
    </source>
</reference>
<dbReference type="EMBL" id="JBIGIB010000001">
    <property type="protein sequence ID" value="MFG6465536.1"/>
    <property type="molecule type" value="Genomic_DNA"/>
</dbReference>
<gene>
    <name evidence="1" type="ORF">ACG01O_02830</name>
</gene>
<evidence type="ECO:0000313" key="1">
    <source>
        <dbReference type="EMBL" id="MFG6465536.1"/>
    </source>
</evidence>
<sequence length="183" mass="19841">MNPDATADRWYRVDADDRIVEVDPDWDQFAEANGGHTATSAHVLGQPLSDFLSGDVTRMFLAAALEATRLTGLPRTLAYRCDAPGMRRSLEMTVQPLPEGEVLVQHRLLSATPKASATTFRYGQPPRAAWYRCSQCLRLRAANAATAWQPPEQLDLPPAARSVVVADTVCADCLHAAATVAAP</sequence>
<dbReference type="Proteomes" id="UP001606303">
    <property type="component" value="Unassembled WGS sequence"/>
</dbReference>
<comment type="caution">
    <text evidence="1">The sequence shown here is derived from an EMBL/GenBank/DDBJ whole genome shotgun (WGS) entry which is preliminary data.</text>
</comment>
<accession>A0ABW7GUR2</accession>
<protein>
    <submittedName>
        <fullName evidence="1">Uncharacterized protein</fullName>
    </submittedName>
</protein>
<proteinExistence type="predicted"/>
<dbReference type="RefSeq" id="WP_394381185.1">
    <property type="nucleotide sequence ID" value="NZ_JBIGIB010000001.1"/>
</dbReference>
<name>A0ABW7GUR2_9BURK</name>
<keyword evidence="2" id="KW-1185">Reference proteome</keyword>